<sequence>MTTWIALLSEHFPSLMPLPQPPDAGEPSAFSYRITFGQVSGLREFPWQVAMEVNGRFHCGGSVIGEYWVLTAAHCVKSYENTPQAIKLFIGDWDLGTVNDGPSITASVSRVNVHPLYSKPALQNDIAVLRLSSRLNYNERIRPIYMNVQDQLATVSGWGRDEDFQLQKQLHHLSARVVANSKCDDSWNRNGAARGLIVDSMMCMDATNGDSCNGDSGGPSIVESPKAPASGCRWASCPSAPGPAPRRPCPASTPAWPTTGTGSVSR</sequence>
<dbReference type="Gene3D" id="2.40.10.10">
    <property type="entry name" value="Trypsin-like serine proteases"/>
    <property type="match status" value="1"/>
</dbReference>
<dbReference type="CDD" id="cd00190">
    <property type="entry name" value="Tryp_SPc"/>
    <property type="match status" value="1"/>
</dbReference>
<protein>
    <submittedName>
        <fullName evidence="5">Putative prostasin-like</fullName>
    </submittedName>
</protein>
<dbReference type="PRINTS" id="PR00722">
    <property type="entry name" value="CHYMOTRYPSIN"/>
</dbReference>
<dbReference type="FunFam" id="2.40.10.10:FF:000068">
    <property type="entry name" value="transmembrane protease serine 2"/>
    <property type="match status" value="1"/>
</dbReference>
<dbReference type="OrthoDB" id="10059102at2759"/>
<keyword evidence="1" id="KW-1015">Disulfide bond</keyword>
<comment type="caution">
    <text evidence="5">The sequence shown here is derived from an EMBL/GenBank/DDBJ whole genome shotgun (WGS) entry which is preliminary data.</text>
</comment>
<reference evidence="5 6" key="1">
    <citation type="submission" date="2018-04" db="EMBL/GenBank/DDBJ databases">
        <authorList>
            <person name="Zhang X."/>
            <person name="Yuan J."/>
            <person name="Li F."/>
            <person name="Xiang J."/>
        </authorList>
    </citation>
    <scope>NUCLEOTIDE SEQUENCE [LARGE SCALE GENOMIC DNA]</scope>
    <source>
        <tissue evidence="5">Muscle</tissue>
    </source>
</reference>
<dbReference type="AlphaFoldDB" id="A0A3R7SN41"/>
<dbReference type="PROSITE" id="PS50240">
    <property type="entry name" value="TRYPSIN_DOM"/>
    <property type="match status" value="1"/>
</dbReference>
<dbReference type="InterPro" id="IPR043504">
    <property type="entry name" value="Peptidase_S1_PA_chymotrypsin"/>
</dbReference>
<dbReference type="SMART" id="SM00020">
    <property type="entry name" value="Tryp_SPc"/>
    <property type="match status" value="1"/>
</dbReference>
<reference evidence="5 6" key="2">
    <citation type="submission" date="2019-01" db="EMBL/GenBank/DDBJ databases">
        <title>The decoding of complex shrimp genome reveals the adaptation for benthos swimmer, frequently molting mechanism and breeding impact on genome.</title>
        <authorList>
            <person name="Sun Y."/>
            <person name="Gao Y."/>
            <person name="Yu Y."/>
        </authorList>
    </citation>
    <scope>NUCLEOTIDE SEQUENCE [LARGE SCALE GENOMIC DNA]</scope>
    <source>
        <tissue evidence="5">Muscle</tissue>
    </source>
</reference>
<evidence type="ECO:0000259" key="4">
    <source>
        <dbReference type="PROSITE" id="PS50240"/>
    </source>
</evidence>
<accession>A0A3R7SN41</accession>
<dbReference type="EMBL" id="QCYY01002726">
    <property type="protein sequence ID" value="ROT68017.1"/>
    <property type="molecule type" value="Genomic_DNA"/>
</dbReference>
<evidence type="ECO:0000313" key="5">
    <source>
        <dbReference type="EMBL" id="ROT68017.1"/>
    </source>
</evidence>
<organism evidence="5 6">
    <name type="scientific">Penaeus vannamei</name>
    <name type="common">Whiteleg shrimp</name>
    <name type="synonym">Litopenaeus vannamei</name>
    <dbReference type="NCBI Taxonomy" id="6689"/>
    <lineage>
        <taxon>Eukaryota</taxon>
        <taxon>Metazoa</taxon>
        <taxon>Ecdysozoa</taxon>
        <taxon>Arthropoda</taxon>
        <taxon>Crustacea</taxon>
        <taxon>Multicrustacea</taxon>
        <taxon>Malacostraca</taxon>
        <taxon>Eumalacostraca</taxon>
        <taxon>Eucarida</taxon>
        <taxon>Decapoda</taxon>
        <taxon>Dendrobranchiata</taxon>
        <taxon>Penaeoidea</taxon>
        <taxon>Penaeidae</taxon>
        <taxon>Penaeus</taxon>
    </lineage>
</organism>
<evidence type="ECO:0000256" key="1">
    <source>
        <dbReference type="ARBA" id="ARBA00023157"/>
    </source>
</evidence>
<dbReference type="InterPro" id="IPR051487">
    <property type="entry name" value="Ser/Thr_Proteases_Immune/Dev"/>
</dbReference>
<evidence type="ECO:0000256" key="3">
    <source>
        <dbReference type="SAM" id="MobiDB-lite"/>
    </source>
</evidence>
<feature type="compositionally biased region" description="Polar residues" evidence="3">
    <location>
        <begin position="255"/>
        <end position="266"/>
    </location>
</feature>
<keyword evidence="6" id="KW-1185">Reference proteome</keyword>
<feature type="domain" description="Peptidase S1" evidence="4">
    <location>
        <begin position="34"/>
        <end position="266"/>
    </location>
</feature>
<dbReference type="InterPro" id="IPR001314">
    <property type="entry name" value="Peptidase_S1A"/>
</dbReference>
<dbReference type="Proteomes" id="UP000283509">
    <property type="component" value="Unassembled WGS sequence"/>
</dbReference>
<dbReference type="STRING" id="6689.A0A3R7SN41"/>
<dbReference type="PANTHER" id="PTHR24256">
    <property type="entry name" value="TRYPTASE-RELATED"/>
    <property type="match status" value="1"/>
</dbReference>
<name>A0A3R7SN41_PENVA</name>
<dbReference type="InterPro" id="IPR001254">
    <property type="entry name" value="Trypsin_dom"/>
</dbReference>
<dbReference type="GO" id="GO:0004252">
    <property type="term" value="F:serine-type endopeptidase activity"/>
    <property type="evidence" value="ECO:0007669"/>
    <property type="project" value="InterPro"/>
</dbReference>
<dbReference type="PROSITE" id="PS00134">
    <property type="entry name" value="TRYPSIN_HIS"/>
    <property type="match status" value="1"/>
</dbReference>
<dbReference type="GO" id="GO:0006508">
    <property type="term" value="P:proteolysis"/>
    <property type="evidence" value="ECO:0007669"/>
    <property type="project" value="InterPro"/>
</dbReference>
<comment type="similarity">
    <text evidence="2">Belongs to the peptidase S1 family. CLIP subfamily.</text>
</comment>
<evidence type="ECO:0000313" key="6">
    <source>
        <dbReference type="Proteomes" id="UP000283509"/>
    </source>
</evidence>
<gene>
    <name evidence="5" type="ORF">C7M84_013859</name>
</gene>
<dbReference type="InterPro" id="IPR018114">
    <property type="entry name" value="TRYPSIN_HIS"/>
</dbReference>
<dbReference type="InterPro" id="IPR009003">
    <property type="entry name" value="Peptidase_S1_PA"/>
</dbReference>
<evidence type="ECO:0000256" key="2">
    <source>
        <dbReference type="ARBA" id="ARBA00024195"/>
    </source>
</evidence>
<dbReference type="Pfam" id="PF00089">
    <property type="entry name" value="Trypsin"/>
    <property type="match status" value="1"/>
</dbReference>
<feature type="region of interest" description="Disordered" evidence="3">
    <location>
        <begin position="214"/>
        <end position="266"/>
    </location>
</feature>
<dbReference type="SUPFAM" id="SSF50494">
    <property type="entry name" value="Trypsin-like serine proteases"/>
    <property type="match status" value="1"/>
</dbReference>
<proteinExistence type="inferred from homology"/>